<name>A0AAD9LQS1_9STRA</name>
<feature type="region of interest" description="Disordered" evidence="1">
    <location>
        <begin position="230"/>
        <end position="266"/>
    </location>
</feature>
<accession>A0AAD9LQS1</accession>
<reference evidence="2" key="1">
    <citation type="submission" date="2023-08" db="EMBL/GenBank/DDBJ databases">
        <title>Reference Genome Resource for the Citrus Pathogen Phytophthora citrophthora.</title>
        <authorList>
            <person name="Moller H."/>
            <person name="Coetzee B."/>
            <person name="Rose L.J."/>
            <person name="Van Niekerk J.M."/>
        </authorList>
    </citation>
    <scope>NUCLEOTIDE SEQUENCE</scope>
    <source>
        <strain evidence="2">STE-U-9442</strain>
    </source>
</reference>
<gene>
    <name evidence="2" type="ORF">P3T76_004800</name>
</gene>
<keyword evidence="3" id="KW-1185">Reference proteome</keyword>
<dbReference type="EMBL" id="JASMQC010000007">
    <property type="protein sequence ID" value="KAK1943404.1"/>
    <property type="molecule type" value="Genomic_DNA"/>
</dbReference>
<evidence type="ECO:0000256" key="1">
    <source>
        <dbReference type="SAM" id="MobiDB-lite"/>
    </source>
</evidence>
<feature type="region of interest" description="Disordered" evidence="1">
    <location>
        <begin position="279"/>
        <end position="299"/>
    </location>
</feature>
<evidence type="ECO:0000313" key="3">
    <source>
        <dbReference type="Proteomes" id="UP001259832"/>
    </source>
</evidence>
<feature type="region of interest" description="Disordered" evidence="1">
    <location>
        <begin position="142"/>
        <end position="161"/>
    </location>
</feature>
<evidence type="ECO:0000313" key="2">
    <source>
        <dbReference type="EMBL" id="KAK1943404.1"/>
    </source>
</evidence>
<dbReference type="AlphaFoldDB" id="A0AAD9LQS1"/>
<dbReference type="Proteomes" id="UP001259832">
    <property type="component" value="Unassembled WGS sequence"/>
</dbReference>
<organism evidence="2 3">
    <name type="scientific">Phytophthora citrophthora</name>
    <dbReference type="NCBI Taxonomy" id="4793"/>
    <lineage>
        <taxon>Eukaryota</taxon>
        <taxon>Sar</taxon>
        <taxon>Stramenopiles</taxon>
        <taxon>Oomycota</taxon>
        <taxon>Peronosporomycetes</taxon>
        <taxon>Peronosporales</taxon>
        <taxon>Peronosporaceae</taxon>
        <taxon>Phytophthora</taxon>
    </lineage>
</organism>
<sequence>MLMLGSPQIKSGNWGTGVLLTPESLGFNNKPSSFNDTDAVASDPITGAITRLLQTVTDDGSVAVLSAHYVVPEGNTCECMELPEEELGFEEGCSSTPAAGVIQFEYSDGSCYEMYFDDTEMYAVCDYNSMGDSVPCSIDLSSDASSSGIDEADSGGVDEEDSATATAMTYLAPAEGDCSCIEVDDDYTVVDDTCDDAVTWGQMQVEYSDSTCYTLKFDTRDLYASCDYTDESSGGSQLCSLDLSEDTTSTAEDSTDAPTKPTLLKPHMTPIKDLKDRLTTIAPPDKGSEGSEPPPSSAHVTQFSAGRLLAAITVALLVLY</sequence>
<proteinExistence type="predicted"/>
<feature type="compositionally biased region" description="Acidic residues" evidence="1">
    <location>
        <begin position="150"/>
        <end position="161"/>
    </location>
</feature>
<protein>
    <submittedName>
        <fullName evidence="2">Uncharacterized protein</fullName>
    </submittedName>
</protein>
<comment type="caution">
    <text evidence="2">The sequence shown here is derived from an EMBL/GenBank/DDBJ whole genome shotgun (WGS) entry which is preliminary data.</text>
</comment>